<dbReference type="GO" id="GO:0016020">
    <property type="term" value="C:membrane"/>
    <property type="evidence" value="ECO:0007669"/>
    <property type="project" value="UniProtKB-SubCell"/>
</dbReference>
<keyword evidence="3" id="KW-0472">Membrane</keyword>
<evidence type="ECO:0000256" key="1">
    <source>
        <dbReference type="ARBA" id="ARBA00004370"/>
    </source>
</evidence>
<dbReference type="OrthoDB" id="8869029at2"/>
<feature type="chain" id="PRO_5004211972" evidence="4">
    <location>
        <begin position="25"/>
        <end position="520"/>
    </location>
</feature>
<proteinExistence type="predicted"/>
<dbReference type="KEGG" id="bav:BAV2363"/>
<dbReference type="PROSITE" id="PS51257">
    <property type="entry name" value="PROKAR_LIPOPROTEIN"/>
    <property type="match status" value="1"/>
</dbReference>
<dbReference type="Proteomes" id="UP000001977">
    <property type="component" value="Chromosome"/>
</dbReference>
<comment type="subcellular location">
    <subcellularLocation>
        <location evidence="1">Membrane</location>
    </subcellularLocation>
</comment>
<dbReference type="PANTHER" id="PTHR30332:SF24">
    <property type="entry name" value="SECRETIN GSPD-RELATED"/>
    <property type="match status" value="1"/>
</dbReference>
<protein>
    <submittedName>
        <fullName evidence="5">Type IV pilus assembly protein</fullName>
    </submittedName>
</protein>
<dbReference type="PANTHER" id="PTHR30332">
    <property type="entry name" value="PROBABLE GENERAL SECRETION PATHWAY PROTEIN D"/>
    <property type="match status" value="1"/>
</dbReference>
<reference evidence="5 6" key="1">
    <citation type="journal article" date="2006" name="J. Bacteriol.">
        <title>Comparison of the genome sequence of the poultry pathogen Bordetella avium with those of B. bronchiseptica, B. pertussis, and B. parapertussis reveals extensive diversity in surface structures associated with host interaction.</title>
        <authorList>
            <person name="Sebaihia M."/>
            <person name="Preston A."/>
            <person name="Maskell D.J."/>
            <person name="Kuzmiak H."/>
            <person name="Connell T.D."/>
            <person name="King N.D."/>
            <person name="Orndorff P.E."/>
            <person name="Miyamoto D.M."/>
            <person name="Thomson N.R."/>
            <person name="Harris D."/>
            <person name="Goble A."/>
            <person name="Lord A."/>
            <person name="Murphy L."/>
            <person name="Quail M.A."/>
            <person name="Rutter S."/>
            <person name="Squares R."/>
            <person name="Squares S."/>
            <person name="Woodward J."/>
            <person name="Parkhill J."/>
            <person name="Temple L.M."/>
        </authorList>
    </citation>
    <scope>NUCLEOTIDE SEQUENCE [LARGE SCALE GENOMIC DNA]</scope>
    <source>
        <strain evidence="5 6">197N</strain>
    </source>
</reference>
<name>Q2KY59_BORA1</name>
<evidence type="ECO:0000256" key="3">
    <source>
        <dbReference type="ARBA" id="ARBA00023136"/>
    </source>
</evidence>
<evidence type="ECO:0000313" key="5">
    <source>
        <dbReference type="EMBL" id="CAJ49973.1"/>
    </source>
</evidence>
<feature type="signal peptide" evidence="4">
    <location>
        <begin position="1"/>
        <end position="24"/>
    </location>
</feature>
<dbReference type="EMBL" id="AM167904">
    <property type="protein sequence ID" value="CAJ49973.1"/>
    <property type="molecule type" value="Genomic_DNA"/>
</dbReference>
<dbReference type="HOGENOM" id="CLU_015882_1_0_4"/>
<gene>
    <name evidence="5" type="ordered locus">BAV2363</name>
</gene>
<dbReference type="GeneID" id="92934462"/>
<evidence type="ECO:0000256" key="4">
    <source>
        <dbReference type="SAM" id="SignalP"/>
    </source>
</evidence>
<keyword evidence="6" id="KW-1185">Reference proteome</keyword>
<dbReference type="RefSeq" id="WP_012418024.1">
    <property type="nucleotide sequence ID" value="NC_010645.1"/>
</dbReference>
<dbReference type="eggNOG" id="COG1450">
    <property type="taxonomic scope" value="Bacteria"/>
</dbReference>
<sequence length="520" mass="56509">MKGVAKTAVLLLSCLILGGCALQAQWQALRDVLSQARDKAQALHDNEVKAQDARASRAAREAAQEVDKPWLAGPAQALAREVALPAPLRARVDTTLIFSDRAGLSQIAERLQRATGIAVRVQPEALLPVQHFLPRLTEAGAFVEAALAQVELQEGPRPLADILDSLAARLLVWWRYENGAIEFYRSQTRVFDLRALPISAQAQTQLGRQASEGEGFDNVIQARATLNQAEPGRVLRTQIQPFLTRSGVVAEEGEALVVTDTPYVLSRIEAFIKQENARAGRRVRLLFQEITLRMNTRSEGAIDWRLLHNSARVAAQGMLPTGLSAAIPGADKTGWDGSQALIKMLAQYGAISHQRSIPLLTLNRRPVTYAVHNTFSYVDQVESLRAADDKASGVAINQKRVTVGTFLTLLPDAQDDGSILLSIGYDSTVAQPLKALAFGSNSQPLQVQQLNLDGNGSVQQVRVRPGQPVVLSGFDRSIDSYDRQRFTPDAPLLTGGHDAASQERLLTVIVLSAQLEEADG</sequence>
<dbReference type="AlphaFoldDB" id="Q2KY59"/>
<dbReference type="InterPro" id="IPR050810">
    <property type="entry name" value="Bact_Secretion_Sys_Channel"/>
</dbReference>
<evidence type="ECO:0000313" key="6">
    <source>
        <dbReference type="Proteomes" id="UP000001977"/>
    </source>
</evidence>
<dbReference type="STRING" id="360910.BAV2363"/>
<organism evidence="5 6">
    <name type="scientific">Bordetella avium (strain 197N)</name>
    <dbReference type="NCBI Taxonomy" id="360910"/>
    <lineage>
        <taxon>Bacteria</taxon>
        <taxon>Pseudomonadati</taxon>
        <taxon>Pseudomonadota</taxon>
        <taxon>Betaproteobacteria</taxon>
        <taxon>Burkholderiales</taxon>
        <taxon>Alcaligenaceae</taxon>
        <taxon>Bordetella</taxon>
    </lineage>
</organism>
<evidence type="ECO:0000256" key="2">
    <source>
        <dbReference type="ARBA" id="ARBA00022729"/>
    </source>
</evidence>
<accession>Q2KY59</accession>
<keyword evidence="2 4" id="KW-0732">Signal</keyword>